<name>D8R3H4_SELML</name>
<evidence type="ECO:0000313" key="9">
    <source>
        <dbReference type="Proteomes" id="UP000001514"/>
    </source>
</evidence>
<dbReference type="Gramene" id="EFJ33282">
    <property type="protein sequence ID" value="EFJ33282"/>
    <property type="gene ID" value="SELMODRAFT_406963"/>
</dbReference>
<feature type="region of interest" description="Disordered" evidence="7">
    <location>
        <begin position="159"/>
        <end position="195"/>
    </location>
</feature>
<keyword evidence="4 6" id="KW-1133">Transmembrane helix</keyword>
<dbReference type="EMBL" id="GL377571">
    <property type="protein sequence ID" value="EFJ33282.1"/>
    <property type="molecule type" value="Genomic_DNA"/>
</dbReference>
<comment type="similarity">
    <text evidence="2 6">Belongs to the DP1 family.</text>
</comment>
<dbReference type="InParanoid" id="D8R3H4"/>
<dbReference type="Pfam" id="PF03134">
    <property type="entry name" value="TB2_DP1_HVA22"/>
    <property type="match status" value="1"/>
</dbReference>
<organism evidence="9">
    <name type="scientific">Selaginella moellendorffii</name>
    <name type="common">Spikemoss</name>
    <dbReference type="NCBI Taxonomy" id="88036"/>
    <lineage>
        <taxon>Eukaryota</taxon>
        <taxon>Viridiplantae</taxon>
        <taxon>Streptophyta</taxon>
        <taxon>Embryophyta</taxon>
        <taxon>Tracheophyta</taxon>
        <taxon>Lycopodiopsida</taxon>
        <taxon>Selaginellales</taxon>
        <taxon>Selaginellaceae</taxon>
        <taxon>Selaginella</taxon>
    </lineage>
</organism>
<dbReference type="FunCoup" id="D8R3H4">
    <property type="interactions" value="433"/>
</dbReference>
<evidence type="ECO:0000256" key="4">
    <source>
        <dbReference type="ARBA" id="ARBA00022989"/>
    </source>
</evidence>
<evidence type="ECO:0000256" key="7">
    <source>
        <dbReference type="SAM" id="MobiDB-lite"/>
    </source>
</evidence>
<keyword evidence="5 6" id="KW-0472">Membrane</keyword>
<dbReference type="InterPro" id="IPR004345">
    <property type="entry name" value="TB2_DP1_HVA22"/>
</dbReference>
<evidence type="ECO:0000256" key="3">
    <source>
        <dbReference type="ARBA" id="ARBA00022692"/>
    </source>
</evidence>
<keyword evidence="3 6" id="KW-0812">Transmembrane</keyword>
<feature type="transmembrane region" description="Helical" evidence="6">
    <location>
        <begin position="44"/>
        <end position="60"/>
    </location>
</feature>
<evidence type="ECO:0000256" key="6">
    <source>
        <dbReference type="RuleBase" id="RU362006"/>
    </source>
</evidence>
<keyword evidence="9" id="KW-1185">Reference proteome</keyword>
<dbReference type="OrthoDB" id="10009287at2759"/>
<dbReference type="AlphaFoldDB" id="D8R3H4"/>
<gene>
    <name evidence="8" type="ORF">SELMODRAFT_406963</name>
</gene>
<dbReference type="GO" id="GO:0016020">
    <property type="term" value="C:membrane"/>
    <property type="evidence" value="ECO:0007669"/>
    <property type="project" value="UniProtKB-SubCell"/>
</dbReference>
<proteinExistence type="inferred from homology"/>
<protein>
    <recommendedName>
        <fullName evidence="6">HVA22-like protein</fullName>
    </recommendedName>
</protein>
<evidence type="ECO:0000256" key="2">
    <source>
        <dbReference type="ARBA" id="ARBA00008573"/>
    </source>
</evidence>
<evidence type="ECO:0000256" key="5">
    <source>
        <dbReference type="ARBA" id="ARBA00023136"/>
    </source>
</evidence>
<comment type="subcellular location">
    <subcellularLocation>
        <location evidence="1 6">Membrane</location>
        <topology evidence="1 6">Multi-pass membrane protein</topology>
    </subcellularLocation>
</comment>
<reference evidence="8 9" key="1">
    <citation type="journal article" date="2011" name="Science">
        <title>The Selaginella genome identifies genetic changes associated with the evolution of vascular plants.</title>
        <authorList>
            <person name="Banks J.A."/>
            <person name="Nishiyama T."/>
            <person name="Hasebe M."/>
            <person name="Bowman J.L."/>
            <person name="Gribskov M."/>
            <person name="dePamphilis C."/>
            <person name="Albert V.A."/>
            <person name="Aono N."/>
            <person name="Aoyama T."/>
            <person name="Ambrose B.A."/>
            <person name="Ashton N.W."/>
            <person name="Axtell M.J."/>
            <person name="Barker E."/>
            <person name="Barker M.S."/>
            <person name="Bennetzen J.L."/>
            <person name="Bonawitz N.D."/>
            <person name="Chapple C."/>
            <person name="Cheng C."/>
            <person name="Correa L.G."/>
            <person name="Dacre M."/>
            <person name="DeBarry J."/>
            <person name="Dreyer I."/>
            <person name="Elias M."/>
            <person name="Engstrom E.M."/>
            <person name="Estelle M."/>
            <person name="Feng L."/>
            <person name="Finet C."/>
            <person name="Floyd S.K."/>
            <person name="Frommer W.B."/>
            <person name="Fujita T."/>
            <person name="Gramzow L."/>
            <person name="Gutensohn M."/>
            <person name="Harholt J."/>
            <person name="Hattori M."/>
            <person name="Heyl A."/>
            <person name="Hirai T."/>
            <person name="Hiwatashi Y."/>
            <person name="Ishikawa M."/>
            <person name="Iwata M."/>
            <person name="Karol K.G."/>
            <person name="Koehler B."/>
            <person name="Kolukisaoglu U."/>
            <person name="Kubo M."/>
            <person name="Kurata T."/>
            <person name="Lalonde S."/>
            <person name="Li K."/>
            <person name="Li Y."/>
            <person name="Litt A."/>
            <person name="Lyons E."/>
            <person name="Manning G."/>
            <person name="Maruyama T."/>
            <person name="Michael T.P."/>
            <person name="Mikami K."/>
            <person name="Miyazaki S."/>
            <person name="Morinaga S."/>
            <person name="Murata T."/>
            <person name="Mueller-Roeber B."/>
            <person name="Nelson D.R."/>
            <person name="Obara M."/>
            <person name="Oguri Y."/>
            <person name="Olmstead R.G."/>
            <person name="Onodera N."/>
            <person name="Petersen B.L."/>
            <person name="Pils B."/>
            <person name="Prigge M."/>
            <person name="Rensing S.A."/>
            <person name="Riano-Pachon D.M."/>
            <person name="Roberts A.W."/>
            <person name="Sato Y."/>
            <person name="Scheller H.V."/>
            <person name="Schulz B."/>
            <person name="Schulz C."/>
            <person name="Shakirov E.V."/>
            <person name="Shibagaki N."/>
            <person name="Shinohara N."/>
            <person name="Shippen D.E."/>
            <person name="Soerensen I."/>
            <person name="Sotooka R."/>
            <person name="Sugimoto N."/>
            <person name="Sugita M."/>
            <person name="Sumikawa N."/>
            <person name="Tanurdzic M."/>
            <person name="Theissen G."/>
            <person name="Ulvskov P."/>
            <person name="Wakazuki S."/>
            <person name="Weng J.K."/>
            <person name="Willats W.W."/>
            <person name="Wipf D."/>
            <person name="Wolf P.G."/>
            <person name="Yang L."/>
            <person name="Zimmer A.D."/>
            <person name="Zhu Q."/>
            <person name="Mitros T."/>
            <person name="Hellsten U."/>
            <person name="Loque D."/>
            <person name="Otillar R."/>
            <person name="Salamov A."/>
            <person name="Schmutz J."/>
            <person name="Shapiro H."/>
            <person name="Lindquist E."/>
            <person name="Lucas S."/>
            <person name="Rokhsar D."/>
            <person name="Grigoriev I.V."/>
        </authorList>
    </citation>
    <scope>NUCLEOTIDE SEQUENCE [LARGE SCALE GENOMIC DNA]</scope>
</reference>
<evidence type="ECO:0000256" key="1">
    <source>
        <dbReference type="ARBA" id="ARBA00004141"/>
    </source>
</evidence>
<accession>D8R3H4</accession>
<feature type="transmembrane region" description="Helical" evidence="6">
    <location>
        <begin position="72"/>
        <end position="93"/>
    </location>
</feature>
<evidence type="ECO:0000313" key="8">
    <source>
        <dbReference type="EMBL" id="EFJ33282.1"/>
    </source>
</evidence>
<dbReference type="HOGENOM" id="CLU_098452_0_2_1"/>
<sequence>MGVTLTLLKSLLPYLGPAVMLGYPLYQSIRAIESPFKEDDEQWLTYWVIYSFIALFELAADRVLEMIPIWPMVKILLIFWLILPQFRGACFLYRNYVRRGLYNIQTQKDHLDDEHTYDYNEKQKKLLRMMSSDARVAVAQYISEYGPNAFDKLITSATKQSAKNKTSPRTTPPKTPKSPIRLLFDKAKFHHSPPS</sequence>
<dbReference type="Proteomes" id="UP000001514">
    <property type="component" value="Unassembled WGS sequence"/>
</dbReference>
<dbReference type="OMA" id="FRPAGCC"/>
<feature type="transmembrane region" description="Helical" evidence="6">
    <location>
        <begin position="12"/>
        <end position="32"/>
    </location>
</feature>
<dbReference type="PANTHER" id="PTHR12300">
    <property type="entry name" value="HVA22-LIKE PROTEINS"/>
    <property type="match status" value="1"/>
</dbReference>
<dbReference type="PANTHER" id="PTHR12300:SF161">
    <property type="entry name" value="RECEPTOR EXPRESSION-ENHANCING PROTEIN"/>
    <property type="match status" value="1"/>
</dbReference>
<dbReference type="eggNOG" id="KOG1725">
    <property type="taxonomic scope" value="Eukaryota"/>
</dbReference>
<dbReference type="STRING" id="88036.D8R3H4"/>
<dbReference type="KEGG" id="smo:SELMODRAFT_406963"/>